<gene>
    <name evidence="2" type="ORF">CRHIZ90672A_00009939</name>
</gene>
<proteinExistence type="predicted"/>
<evidence type="ECO:0000256" key="1">
    <source>
        <dbReference type="SAM" id="SignalP"/>
    </source>
</evidence>
<feature type="signal peptide" evidence="1">
    <location>
        <begin position="1"/>
        <end position="18"/>
    </location>
</feature>
<name>A0A9N9V9X1_9HYPO</name>
<feature type="chain" id="PRO_5040199976" description="Alpha/beta-hydrolase" evidence="1">
    <location>
        <begin position="19"/>
        <end position="328"/>
    </location>
</feature>
<dbReference type="InterPro" id="IPR029058">
    <property type="entry name" value="AB_hydrolase_fold"/>
</dbReference>
<dbReference type="AlphaFoldDB" id="A0A9N9V9X1"/>
<evidence type="ECO:0000313" key="2">
    <source>
        <dbReference type="EMBL" id="CAH0017905.1"/>
    </source>
</evidence>
<keyword evidence="1" id="KW-0732">Signal</keyword>
<protein>
    <recommendedName>
        <fullName evidence="4">Alpha/beta-hydrolase</fullName>
    </recommendedName>
</protein>
<dbReference type="Proteomes" id="UP000696573">
    <property type="component" value="Unassembled WGS sequence"/>
</dbReference>
<evidence type="ECO:0008006" key="4">
    <source>
        <dbReference type="Google" id="ProtNLM"/>
    </source>
</evidence>
<keyword evidence="3" id="KW-1185">Reference proteome</keyword>
<dbReference type="SUPFAM" id="SSF53474">
    <property type="entry name" value="alpha/beta-Hydrolases"/>
    <property type="match status" value="1"/>
</dbReference>
<comment type="caution">
    <text evidence="2">The sequence shown here is derived from an EMBL/GenBank/DDBJ whole genome shotgun (WGS) entry which is preliminary data.</text>
</comment>
<dbReference type="EMBL" id="CABFNQ020000528">
    <property type="protein sequence ID" value="CAH0017905.1"/>
    <property type="molecule type" value="Genomic_DNA"/>
</dbReference>
<evidence type="ECO:0000313" key="3">
    <source>
        <dbReference type="Proteomes" id="UP000696573"/>
    </source>
</evidence>
<organism evidence="2 3">
    <name type="scientific">Clonostachys rhizophaga</name>
    <dbReference type="NCBI Taxonomy" id="160324"/>
    <lineage>
        <taxon>Eukaryota</taxon>
        <taxon>Fungi</taxon>
        <taxon>Dikarya</taxon>
        <taxon>Ascomycota</taxon>
        <taxon>Pezizomycotina</taxon>
        <taxon>Sordariomycetes</taxon>
        <taxon>Hypocreomycetidae</taxon>
        <taxon>Hypocreales</taxon>
        <taxon>Bionectriaceae</taxon>
        <taxon>Clonostachys</taxon>
    </lineage>
</organism>
<dbReference type="Gene3D" id="3.40.50.1820">
    <property type="entry name" value="alpha/beta hydrolase"/>
    <property type="match status" value="1"/>
</dbReference>
<accession>A0A9N9V9X1</accession>
<reference evidence="2" key="1">
    <citation type="submission" date="2021-10" db="EMBL/GenBank/DDBJ databases">
        <authorList>
            <person name="Piombo E."/>
        </authorList>
    </citation>
    <scope>NUCLEOTIDE SEQUENCE</scope>
</reference>
<dbReference type="OrthoDB" id="2498029at2759"/>
<sequence length="328" mass="37214">MRSSLALRLLPFIGLAAAQTNTTQPPEPEIVAMLQGMANGFRSYPIAPLMHWPDEEGLEYENVYFPADDGVTIEGWFIPSNGSNKVIIANHPRWFNRAGLPGVEPWNALVPGNDWEVNFIPDYKLLHDAGYNVLAYDLRNHGQSGNGNNGLYTSGHYESRDVIGSINYIRNREDTKNMNIGLFSRCNGANSNLHAVRLKPQVFEGIKCMVAVQPLSAKSFMTRALEGRGVPLSYLDDLDERVYLQTSFHIDQLTPIPSAKFVKMPTFMYQVYADFMTSPDDVQAIFNNIPIEDKTLYWINGTDKRWDGYTWFQENPDQVLNWLSRHMA</sequence>